<dbReference type="AlphaFoldDB" id="A0A916SJN7"/>
<gene>
    <name evidence="1" type="ORF">GCM10011491_33290</name>
</gene>
<reference evidence="1" key="1">
    <citation type="journal article" date="2014" name="Int. J. Syst. Evol. Microbiol.">
        <title>Complete genome sequence of Corynebacterium casei LMG S-19264T (=DSM 44701T), isolated from a smear-ripened cheese.</title>
        <authorList>
            <consortium name="US DOE Joint Genome Institute (JGI-PGF)"/>
            <person name="Walter F."/>
            <person name="Albersmeier A."/>
            <person name="Kalinowski J."/>
            <person name="Ruckert C."/>
        </authorList>
    </citation>
    <scope>NUCLEOTIDE SEQUENCE</scope>
    <source>
        <strain evidence="1">CGMCC 1.15082</strain>
    </source>
</reference>
<keyword evidence="2" id="KW-1185">Reference proteome</keyword>
<name>A0A916SJN7_9HYPH</name>
<comment type="caution">
    <text evidence="1">The sequence shown here is derived from an EMBL/GenBank/DDBJ whole genome shotgun (WGS) entry which is preliminary data.</text>
</comment>
<proteinExistence type="predicted"/>
<evidence type="ECO:0000313" key="1">
    <source>
        <dbReference type="EMBL" id="GGB02529.1"/>
    </source>
</evidence>
<dbReference type="RefSeq" id="WP_188825323.1">
    <property type="nucleotide sequence ID" value="NZ_BMHH01000015.1"/>
</dbReference>
<reference evidence="1" key="2">
    <citation type="submission" date="2020-09" db="EMBL/GenBank/DDBJ databases">
        <authorList>
            <person name="Sun Q."/>
            <person name="Zhou Y."/>
        </authorList>
    </citation>
    <scope>NUCLEOTIDE SEQUENCE</scope>
    <source>
        <strain evidence="1">CGMCC 1.15082</strain>
    </source>
</reference>
<protein>
    <submittedName>
        <fullName evidence="1">Uncharacterized protein</fullName>
    </submittedName>
</protein>
<sequence>MPIRGEYPGPGSAYSGEDWRVMQTAYHRAAAILEHGPNDSWKANRLAREVMRLFNLGYRDVEALAFAAADSESNRIDQERKFPVAM</sequence>
<dbReference type="EMBL" id="BMHH01000015">
    <property type="protein sequence ID" value="GGB02529.1"/>
    <property type="molecule type" value="Genomic_DNA"/>
</dbReference>
<organism evidence="1 2">
    <name type="scientific">Brucella endophytica</name>
    <dbReference type="NCBI Taxonomy" id="1963359"/>
    <lineage>
        <taxon>Bacteria</taxon>
        <taxon>Pseudomonadati</taxon>
        <taxon>Pseudomonadota</taxon>
        <taxon>Alphaproteobacteria</taxon>
        <taxon>Hyphomicrobiales</taxon>
        <taxon>Brucellaceae</taxon>
        <taxon>Brucella/Ochrobactrum group</taxon>
        <taxon>Brucella</taxon>
    </lineage>
</organism>
<dbReference type="Proteomes" id="UP000646478">
    <property type="component" value="Unassembled WGS sequence"/>
</dbReference>
<evidence type="ECO:0000313" key="2">
    <source>
        <dbReference type="Proteomes" id="UP000646478"/>
    </source>
</evidence>
<accession>A0A916SJN7</accession>